<evidence type="ECO:0000313" key="5">
    <source>
        <dbReference type="Proteomes" id="UP000256977"/>
    </source>
</evidence>
<evidence type="ECO:0000259" key="3">
    <source>
        <dbReference type="PROSITE" id="PS50006"/>
    </source>
</evidence>
<keyword evidence="2" id="KW-0812">Transmembrane</keyword>
<comment type="caution">
    <text evidence="4">The sequence shown here is derived from an EMBL/GenBank/DDBJ whole genome shotgun (WGS) entry which is preliminary data.</text>
</comment>
<evidence type="ECO:0000256" key="2">
    <source>
        <dbReference type="SAM" id="Phobius"/>
    </source>
</evidence>
<keyword evidence="5" id="KW-1185">Reference proteome</keyword>
<sequence>MTERNRSRIERGPLKLRGERRLRMPLSASIAGIAAFMLPSRAFASEARVINNVAQMGTLPLLAALGIGIAVAVFAVVAFLQMTVKGKENEAAQSAGNESESDDDQSSSSWNAEETSEDEDNEEQGEEDHSLTDYTIPMTQLLPLPGAAETADGSEPMLCGIEGEHAGSCFRILNRRLTIGRDPARCAILFPYEASDISRVHCTLKYREDSRLFILEDNGSSNGTFLINGERLKPGVQYELHSGERFSLSGEKHWFEVRDAERE</sequence>
<accession>A0A3D9KFP6</accession>
<dbReference type="CDD" id="cd00060">
    <property type="entry name" value="FHA"/>
    <property type="match status" value="1"/>
</dbReference>
<dbReference type="InterPro" id="IPR000253">
    <property type="entry name" value="FHA_dom"/>
</dbReference>
<keyword evidence="2" id="KW-0472">Membrane</keyword>
<keyword evidence="2" id="KW-1133">Transmembrane helix</keyword>
<feature type="domain" description="FHA" evidence="3">
    <location>
        <begin position="177"/>
        <end position="226"/>
    </location>
</feature>
<reference evidence="4 5" key="1">
    <citation type="submission" date="2018-07" db="EMBL/GenBank/DDBJ databases">
        <title>Genomic Encyclopedia of Type Strains, Phase III (KMG-III): the genomes of soil and plant-associated and newly described type strains.</title>
        <authorList>
            <person name="Whitman W."/>
        </authorList>
    </citation>
    <scope>NUCLEOTIDE SEQUENCE [LARGE SCALE GENOMIC DNA]</scope>
    <source>
        <strain evidence="4 5">CECT 7287</strain>
    </source>
</reference>
<feature type="compositionally biased region" description="Acidic residues" evidence="1">
    <location>
        <begin position="114"/>
        <end position="126"/>
    </location>
</feature>
<dbReference type="EMBL" id="QRDZ01000004">
    <property type="protein sequence ID" value="RED85348.1"/>
    <property type="molecule type" value="Genomic_DNA"/>
</dbReference>
<dbReference type="RefSeq" id="WP_116059775.1">
    <property type="nucleotide sequence ID" value="NZ_QRDZ01000004.1"/>
</dbReference>
<feature type="region of interest" description="Disordered" evidence="1">
    <location>
        <begin position="90"/>
        <end position="129"/>
    </location>
</feature>
<feature type="transmembrane region" description="Helical" evidence="2">
    <location>
        <begin position="60"/>
        <end position="80"/>
    </location>
</feature>
<gene>
    <name evidence="4" type="ORF">DFP98_10453</name>
</gene>
<dbReference type="SMART" id="SM00240">
    <property type="entry name" value="FHA"/>
    <property type="match status" value="1"/>
</dbReference>
<dbReference type="SUPFAM" id="SSF49879">
    <property type="entry name" value="SMAD/FHA domain"/>
    <property type="match status" value="1"/>
</dbReference>
<evidence type="ECO:0000313" key="4">
    <source>
        <dbReference type="EMBL" id="RED85348.1"/>
    </source>
</evidence>
<dbReference type="Pfam" id="PF00498">
    <property type="entry name" value="FHA"/>
    <property type="match status" value="1"/>
</dbReference>
<dbReference type="PANTHER" id="PTHR23308">
    <property type="entry name" value="NUCLEAR INHIBITOR OF PROTEIN PHOSPHATASE-1"/>
    <property type="match status" value="1"/>
</dbReference>
<name>A0A3D9KFP6_9BACL</name>
<dbReference type="InterPro" id="IPR008984">
    <property type="entry name" value="SMAD_FHA_dom_sf"/>
</dbReference>
<organism evidence="4 5">
    <name type="scientific">Cohnella phaseoli</name>
    <dbReference type="NCBI Taxonomy" id="456490"/>
    <lineage>
        <taxon>Bacteria</taxon>
        <taxon>Bacillati</taxon>
        <taxon>Bacillota</taxon>
        <taxon>Bacilli</taxon>
        <taxon>Bacillales</taxon>
        <taxon>Paenibacillaceae</taxon>
        <taxon>Cohnella</taxon>
    </lineage>
</organism>
<protein>
    <submittedName>
        <fullName evidence="4">FHA domain-containing protein</fullName>
    </submittedName>
</protein>
<dbReference type="AlphaFoldDB" id="A0A3D9KFP6"/>
<dbReference type="InterPro" id="IPR050923">
    <property type="entry name" value="Cell_Proc_Reg/RNA_Proc"/>
</dbReference>
<dbReference type="Proteomes" id="UP000256977">
    <property type="component" value="Unassembled WGS sequence"/>
</dbReference>
<proteinExistence type="predicted"/>
<dbReference type="PROSITE" id="PS50006">
    <property type="entry name" value="FHA_DOMAIN"/>
    <property type="match status" value="1"/>
</dbReference>
<dbReference type="Gene3D" id="2.60.200.20">
    <property type="match status" value="1"/>
</dbReference>
<evidence type="ECO:0000256" key="1">
    <source>
        <dbReference type="SAM" id="MobiDB-lite"/>
    </source>
</evidence>